<protein>
    <submittedName>
        <fullName evidence="5">Sortilin (Neurotensin receptor 3)</fullName>
    </submittedName>
</protein>
<evidence type="ECO:0000256" key="2">
    <source>
        <dbReference type="SAM" id="Coils"/>
    </source>
</evidence>
<evidence type="ECO:0000256" key="3">
    <source>
        <dbReference type="SAM" id="MobiDB-lite"/>
    </source>
</evidence>
<name>A0A4V3DIX2_9GAMM</name>
<dbReference type="InterPro" id="IPR031778">
    <property type="entry name" value="Sortilin_N"/>
</dbReference>
<feature type="coiled-coil region" evidence="2">
    <location>
        <begin position="889"/>
        <end position="933"/>
    </location>
</feature>
<sequence>MRKLISGLIVAAVLPTTLWAKDIKIDSYTFGGLKARSIGPAVMSGRISALDATAGDVPIIYVGTASGGLWKSKDGGIGFDPIFDEHNQSIGAVKVDPNQQENIWVGTGESWVRNTVSVGDGVYFSDDSGEKWKHLGLAKTERIAAIEVSTQSSDTVFVCATGALWSDAKERGVYRTTDQGLNWEKVLYVNESTGCSDLVMDPHNPNIIYAGMWQFRRHPDYFTSGGEGSGLYRSVDGGDSWQELSNGLPKGEKGRIALAIAKSQSTTVYATVESASTALYRSDDMGKSWQKKSDAGMVQMRPFYFGELQVDPTDPERVYKPSFITVTSTDGGETFSSMFGGGFNFPVHPDHHALWINDKNPNQLVLGTDGGVYISYNKGGNWRMVGTLPVSQFYHVSHDDQWPYHVYGGLQDNGSWEGPSRAPGGIKPGDWNSIGMGDGFWAFVDKQDPNIIYSEYQGGKLLRLNRHIGEVKNIPPVAGDGEEMLRFNWNTPLLVSEVNPGTLYYGSQYLHRSMDQGESWTTISPDLTTDDPKRQRQASTGGLTIDNSTAENNATIYTIAESLVDDQLLWVGSDDGIIHVSKNAGESWQNVGKNIKGIPKGTWVSRVSASPHQAGTAFVTFDGHRTGDMQTYAYRTDDYGQSWSALAADDLGYAWVLKQDRVNPELLFLGTEFGLYISLDAGSTWARFKENLPKVAVHDLVIHPTEHDVILATHGRGVYIIDDISPLRALTQEMLSENVVMLPSRPSVMVEGGALQSFSGGNDFIGENPSEVAVITYYLKKRHMFGDMKINVLDDQDQIITSLVAGKRRGINRVDWPMRLKAPKFPPSTSLVPGFQGPRVAEGTYKVELIKGKKKYYSTVELVPDPRSSHSKADRMAQQALSMKLYDAINDLTFQLAQLKDVVTQLNEKEGLKSSQQAKVEKFEKAYNQLNARFTATKKGMITGESKLREQLGTLFGDVVGFNGKPSQTQYQQADTLVAEVGVALKAGQDLLDQQLPALSKSLGDDQPIKLLDRATWDEKNGLGLATQKVNKAWFVNGGHVYH</sequence>
<dbReference type="SUPFAM" id="SSF110296">
    <property type="entry name" value="Oligoxyloglucan reducing end-specific cellobiohydrolase"/>
    <property type="match status" value="1"/>
</dbReference>
<proteinExistence type="predicted"/>
<dbReference type="GO" id="GO:0010411">
    <property type="term" value="P:xyloglucan metabolic process"/>
    <property type="evidence" value="ECO:0007669"/>
    <property type="project" value="TreeGrafter"/>
</dbReference>
<dbReference type="RefSeq" id="WP_099017538.1">
    <property type="nucleotide sequence ID" value="NZ_NIHB01000001.1"/>
</dbReference>
<dbReference type="Gene3D" id="2.130.10.10">
    <property type="entry name" value="YVTN repeat-like/Quinoprotein amine dehydrogenase"/>
    <property type="match status" value="4"/>
</dbReference>
<keyword evidence="1" id="KW-0677">Repeat</keyword>
<dbReference type="SUPFAM" id="SSF50939">
    <property type="entry name" value="Sialidases"/>
    <property type="match status" value="1"/>
</dbReference>
<accession>A0A4V3DIX2</accession>
<feature type="region of interest" description="Disordered" evidence="3">
    <location>
        <begin position="523"/>
        <end position="547"/>
    </location>
</feature>
<feature type="compositionally biased region" description="Polar residues" evidence="3">
    <location>
        <begin position="537"/>
        <end position="547"/>
    </location>
</feature>
<keyword evidence="6" id="KW-1185">Reference proteome</keyword>
<dbReference type="InterPro" id="IPR036278">
    <property type="entry name" value="Sialidase_sf"/>
</dbReference>
<organism evidence="5 6">
    <name type="scientific">Marinicella litoralis</name>
    <dbReference type="NCBI Taxonomy" id="644220"/>
    <lineage>
        <taxon>Bacteria</taxon>
        <taxon>Pseudomonadati</taxon>
        <taxon>Pseudomonadota</taxon>
        <taxon>Gammaproteobacteria</taxon>
        <taxon>Lysobacterales</taxon>
        <taxon>Marinicellaceae</taxon>
        <taxon>Marinicella</taxon>
    </lineage>
</organism>
<dbReference type="CDD" id="cd15482">
    <property type="entry name" value="Sialidase_non-viral"/>
    <property type="match status" value="2"/>
</dbReference>
<evidence type="ECO:0000313" key="6">
    <source>
        <dbReference type="Proteomes" id="UP000295724"/>
    </source>
</evidence>
<evidence type="ECO:0000313" key="5">
    <source>
        <dbReference type="EMBL" id="TDR23851.1"/>
    </source>
</evidence>
<dbReference type="InterPro" id="IPR015943">
    <property type="entry name" value="WD40/YVTN_repeat-like_dom_sf"/>
</dbReference>
<dbReference type="Proteomes" id="UP000295724">
    <property type="component" value="Unassembled WGS sequence"/>
</dbReference>
<dbReference type="PANTHER" id="PTHR43739:SF5">
    <property type="entry name" value="EXO-ALPHA-SIALIDASE"/>
    <property type="match status" value="1"/>
</dbReference>
<keyword evidence="5" id="KW-0675">Receptor</keyword>
<dbReference type="Pfam" id="PF15902">
    <property type="entry name" value="Sortilin-Vps10"/>
    <property type="match status" value="1"/>
</dbReference>
<gene>
    <name evidence="5" type="ORF">C8D91_0718</name>
</gene>
<reference evidence="5 6" key="1">
    <citation type="submission" date="2019-03" db="EMBL/GenBank/DDBJ databases">
        <title>Genomic Encyclopedia of Type Strains, Phase IV (KMG-IV): sequencing the most valuable type-strain genomes for metagenomic binning, comparative biology and taxonomic classification.</title>
        <authorList>
            <person name="Goeker M."/>
        </authorList>
    </citation>
    <scope>NUCLEOTIDE SEQUENCE [LARGE SCALE GENOMIC DNA]</scope>
    <source>
        <strain evidence="5 6">DSM 25488</strain>
    </source>
</reference>
<dbReference type="AlphaFoldDB" id="A0A4V3DIX2"/>
<keyword evidence="2" id="KW-0175">Coiled coil</keyword>
<comment type="caution">
    <text evidence="5">The sequence shown here is derived from an EMBL/GenBank/DDBJ whole genome shotgun (WGS) entry which is preliminary data.</text>
</comment>
<evidence type="ECO:0000256" key="1">
    <source>
        <dbReference type="ARBA" id="ARBA00022737"/>
    </source>
</evidence>
<dbReference type="PANTHER" id="PTHR43739">
    <property type="entry name" value="XYLOGLUCANASE (EUROFUNG)"/>
    <property type="match status" value="1"/>
</dbReference>
<dbReference type="InterPro" id="IPR052025">
    <property type="entry name" value="Xyloglucanase_GH74"/>
</dbReference>
<dbReference type="OrthoDB" id="9813892at2"/>
<dbReference type="EMBL" id="SNZB01000001">
    <property type="protein sequence ID" value="TDR23851.1"/>
    <property type="molecule type" value="Genomic_DNA"/>
</dbReference>
<feature type="domain" description="Sortilin N-terminal" evidence="4">
    <location>
        <begin position="122"/>
        <end position="249"/>
    </location>
</feature>
<evidence type="ECO:0000259" key="4">
    <source>
        <dbReference type="Pfam" id="PF15902"/>
    </source>
</evidence>